<name>A0A1C5JNH2_9ACTN</name>
<sequence>MRARRNQEFDPARRSFRVSWLPEGLIDRTWSGGRDAHSLVAVAPPRRSPGPVRGTAVGEPMVGRPVVTVRLGTGAEEVSIRWRARRPARVHGLPAVLRSSADGRHSALCWEHVPGVGVRVMATGLPAADVALLRVAEGLVWTDEPVRVPLRPVPPPLDAPLHRTLIERRDGRWHRVLFSHRVPGSALPYEDLTVGVVRDDGPPGADTTTVAGRVARAASGLGAFRVGGAGWGVAAEVVAVTFRGLAALGGPDGALALAAAVRLVDDHEDESGWSSVRGVQPFPPRTHP</sequence>
<dbReference type="AlphaFoldDB" id="A0A1C5JNH2"/>
<dbReference type="OrthoDB" id="3360522at2"/>
<keyword evidence="2" id="KW-1185">Reference proteome</keyword>
<organism evidence="1 2">
    <name type="scientific">Micromonospora coxensis</name>
    <dbReference type="NCBI Taxonomy" id="356852"/>
    <lineage>
        <taxon>Bacteria</taxon>
        <taxon>Bacillati</taxon>
        <taxon>Actinomycetota</taxon>
        <taxon>Actinomycetes</taxon>
        <taxon>Micromonosporales</taxon>
        <taxon>Micromonosporaceae</taxon>
        <taxon>Micromonospora</taxon>
    </lineage>
</organism>
<evidence type="ECO:0000313" key="1">
    <source>
        <dbReference type="EMBL" id="SCG72120.1"/>
    </source>
</evidence>
<proteinExistence type="predicted"/>
<accession>A0A1C5JNH2</accession>
<dbReference type="RefSeq" id="WP_088978162.1">
    <property type="nucleotide sequence ID" value="NZ_LT607753.1"/>
</dbReference>
<gene>
    <name evidence="1" type="ORF">GA0070614_4944</name>
</gene>
<dbReference type="EMBL" id="LT607753">
    <property type="protein sequence ID" value="SCG72120.1"/>
    <property type="molecule type" value="Genomic_DNA"/>
</dbReference>
<evidence type="ECO:0000313" key="2">
    <source>
        <dbReference type="Proteomes" id="UP000198215"/>
    </source>
</evidence>
<reference evidence="2" key="1">
    <citation type="submission" date="2016-06" db="EMBL/GenBank/DDBJ databases">
        <authorList>
            <person name="Varghese N."/>
            <person name="Submissions Spin"/>
        </authorList>
    </citation>
    <scope>NUCLEOTIDE SEQUENCE [LARGE SCALE GENOMIC DNA]</scope>
    <source>
        <strain evidence="2">DSM 45161</strain>
    </source>
</reference>
<dbReference type="Proteomes" id="UP000198215">
    <property type="component" value="Chromosome I"/>
</dbReference>
<protein>
    <submittedName>
        <fullName evidence="1">Uncharacterized protein</fullName>
    </submittedName>
</protein>